<dbReference type="AlphaFoldDB" id="A0A7Y4LHN8"/>
<dbReference type="InterPro" id="IPR030395">
    <property type="entry name" value="GP_PDE_dom"/>
</dbReference>
<dbReference type="Proteomes" id="UP000195652">
    <property type="component" value="Chromosome"/>
</dbReference>
<evidence type="ECO:0000313" key="1">
    <source>
        <dbReference type="EMBL" id="ARU46935.1"/>
    </source>
</evidence>
<dbReference type="RefSeq" id="WP_087454712.1">
    <property type="nucleotide sequence ID" value="NZ_CP021417.2"/>
</dbReference>
<proteinExistence type="predicted"/>
<dbReference type="GO" id="GO:0008081">
    <property type="term" value="F:phosphoric diester hydrolase activity"/>
    <property type="evidence" value="ECO:0007669"/>
    <property type="project" value="InterPro"/>
</dbReference>
<dbReference type="EMBL" id="CP021417">
    <property type="protein sequence ID" value="ARU46935.1"/>
    <property type="molecule type" value="Genomic_DNA"/>
</dbReference>
<reference evidence="1 2" key="2">
    <citation type="journal article" date="2020" name="Antonie Van Leeuwenhoek">
        <title>Phylogenomic characterisation of a novel corynebacterial species pathogenic to animals.</title>
        <authorList>
            <person name="Moller J."/>
            <person name="Musella L."/>
            <person name="Melnikov V."/>
            <person name="Geissdorfer W."/>
            <person name="Burkovski A."/>
            <person name="Sangal V."/>
        </authorList>
    </citation>
    <scope>NUCLEOTIDE SEQUENCE [LARGE SCALE GENOMIC DNA]</scope>
    <source>
        <strain evidence="1 2">PO100/5</strain>
    </source>
</reference>
<gene>
    <name evidence="1" type="ORF">CBE74_11305</name>
</gene>
<dbReference type="Pfam" id="PF03009">
    <property type="entry name" value="GDPD"/>
    <property type="match status" value="1"/>
</dbReference>
<keyword evidence="2" id="KW-1185">Reference proteome</keyword>
<dbReference type="SUPFAM" id="SSF51695">
    <property type="entry name" value="PLC-like phosphodiesterases"/>
    <property type="match status" value="1"/>
</dbReference>
<dbReference type="Gene3D" id="3.20.20.190">
    <property type="entry name" value="Phosphatidylinositol (PI) phosphodiesterase"/>
    <property type="match status" value="1"/>
</dbReference>
<sequence>MQIIAHRGFRSAYPEMTAQAFEKALELPIHGVECDVRLTSDGHVVCHHDRTLLRTAGEKTQVSTATLQQLRHANIGTSENPQRILTLDELLDIVLAYPDKHLYVETKHPLRYGAMLEESIAMRLRYRGLLADPRIHLISFSHASISRIRRLVPGIDAIYLRREWEARYNPLDVAPSHPTARGLSIAHAKLRPGLVGRKGQRTYIWTVNEREDMRWALEHGVDMIATDYPDIALEVVRGG</sequence>
<dbReference type="KEGG" id="csil:CBE74_11305"/>
<evidence type="ECO:0000313" key="2">
    <source>
        <dbReference type="Proteomes" id="UP000195652"/>
    </source>
</evidence>
<dbReference type="PANTHER" id="PTHR46211">
    <property type="entry name" value="GLYCEROPHOSPHORYL DIESTER PHOSPHODIESTERASE"/>
    <property type="match status" value="1"/>
</dbReference>
<dbReference type="PROSITE" id="PS51704">
    <property type="entry name" value="GP_PDE"/>
    <property type="match status" value="1"/>
</dbReference>
<dbReference type="InterPro" id="IPR017946">
    <property type="entry name" value="PLC-like_Pdiesterase_TIM-brl"/>
</dbReference>
<dbReference type="CDD" id="cd08582">
    <property type="entry name" value="GDPD_like_2"/>
    <property type="match status" value="1"/>
</dbReference>
<dbReference type="GeneID" id="75008797"/>
<reference evidence="1 2" key="3">
    <citation type="journal article" date="2020" name="Int. J. Syst. Evol. Microbiol.">
        <title>Corynebacterium silvaticum sp. nov., a unique group of NTTB corynebacteria in wild boar and roe deer.</title>
        <authorList>
            <person name="Dangel A."/>
            <person name="Berger A."/>
            <person name="Rau J."/>
            <person name="Eisenberg T."/>
            <person name="Kampfer P."/>
            <person name="Margos G."/>
            <person name="Contzen M."/>
            <person name="Busse H.J."/>
            <person name="Konrad R."/>
            <person name="Peters M."/>
            <person name="Sting R."/>
            <person name="Sing A."/>
        </authorList>
    </citation>
    <scope>NUCLEOTIDE SEQUENCE [LARGE SCALE GENOMIC DNA]</scope>
    <source>
        <strain evidence="1 2">PO100/5</strain>
    </source>
</reference>
<reference evidence="1 2" key="4">
    <citation type="journal article" date="2020" name="PLoS ONE">
        <title>Taxonomic classification of strain PO100/5 shows a broader geographic distribution and genetic markers of the recently described Corynebacterium silvaticum.</title>
        <authorList>
            <person name="Viana M.V.C."/>
            <person name="Profeta R."/>
            <person name="da Silva A.L."/>
            <person name="Hurtado R."/>
            <person name="Cerqueira J.C."/>
            <person name="Ribeiro B.F.S."/>
            <person name="Almeida M.O."/>
            <person name="Morais-Rodrigues F."/>
            <person name="Soares S.C."/>
            <person name="Oliveira M."/>
            <person name="Tavares L."/>
            <person name="Figueiredo H."/>
            <person name="Wattam A.R."/>
            <person name="Barh D."/>
            <person name="Ghosh P."/>
            <person name="Silva A."/>
            <person name="Azevedo V."/>
        </authorList>
    </citation>
    <scope>NUCLEOTIDE SEQUENCE [LARGE SCALE GENOMIC DNA]</scope>
    <source>
        <strain evidence="1 2">PO100/5</strain>
    </source>
</reference>
<accession>A0A7Y4LHN8</accession>
<dbReference type="OrthoDB" id="9758957at2"/>
<protein>
    <submittedName>
        <fullName evidence="1">Glycerophosphodiester phosphodiesterase</fullName>
    </submittedName>
</protein>
<dbReference type="PANTHER" id="PTHR46211:SF13">
    <property type="entry name" value="GLYCEROPHOSPHODIESTER PHOSPHODIESTERASE 1-RELATED"/>
    <property type="match status" value="1"/>
</dbReference>
<reference evidence="1 2" key="1">
    <citation type="journal article" date="2014" name="BMC Vet. Res.">
        <title>First report of Corynebacterium pseudotuberculosis from caseous lymphadenitis lesions in Black Alentejano pig (Sus scrofa domesticus).</title>
        <authorList>
            <person name="Oliveira M."/>
            <person name="Barroco C."/>
            <person name="Mottola C."/>
            <person name="Santos R."/>
            <person name="Lemsaddek A."/>
            <person name="Tavares L."/>
            <person name="Semedo-Lemsaddek T."/>
        </authorList>
    </citation>
    <scope>NUCLEOTIDE SEQUENCE [LARGE SCALE GENOMIC DNA]</scope>
    <source>
        <strain evidence="1 2">PO100/5</strain>
    </source>
</reference>
<name>A0A7Y4LHN8_9CORY</name>
<organism evidence="1 2">
    <name type="scientific">Corynebacterium silvaticum</name>
    <dbReference type="NCBI Taxonomy" id="2320431"/>
    <lineage>
        <taxon>Bacteria</taxon>
        <taxon>Bacillati</taxon>
        <taxon>Actinomycetota</taxon>
        <taxon>Actinomycetes</taxon>
        <taxon>Mycobacteriales</taxon>
        <taxon>Corynebacteriaceae</taxon>
        <taxon>Corynebacterium</taxon>
    </lineage>
</organism>
<dbReference type="GO" id="GO:0006629">
    <property type="term" value="P:lipid metabolic process"/>
    <property type="evidence" value="ECO:0007669"/>
    <property type="project" value="InterPro"/>
</dbReference>